<dbReference type="OrthoDB" id="129310at2"/>
<dbReference type="SUPFAM" id="SSF160246">
    <property type="entry name" value="EspE N-terminal domain-like"/>
    <property type="match status" value="1"/>
</dbReference>
<protein>
    <recommendedName>
        <fullName evidence="3">Type II secretion system protein GspE N-terminal domain-containing protein</fullName>
    </recommendedName>
</protein>
<organism evidence="1 2">
    <name type="scientific">Silvibacterium bohemicum</name>
    <dbReference type="NCBI Taxonomy" id="1577686"/>
    <lineage>
        <taxon>Bacteria</taxon>
        <taxon>Pseudomonadati</taxon>
        <taxon>Acidobacteriota</taxon>
        <taxon>Terriglobia</taxon>
        <taxon>Terriglobales</taxon>
        <taxon>Acidobacteriaceae</taxon>
        <taxon>Silvibacterium</taxon>
    </lineage>
</organism>
<gene>
    <name evidence="1" type="ORF">HNQ77_002973</name>
</gene>
<reference evidence="1 2" key="1">
    <citation type="submission" date="2020-08" db="EMBL/GenBank/DDBJ databases">
        <title>Genomic Encyclopedia of Type Strains, Phase IV (KMG-IV): sequencing the most valuable type-strain genomes for metagenomic binning, comparative biology and taxonomic classification.</title>
        <authorList>
            <person name="Goeker M."/>
        </authorList>
    </citation>
    <scope>NUCLEOTIDE SEQUENCE [LARGE SCALE GENOMIC DNA]</scope>
    <source>
        <strain evidence="1 2">DSM 103733</strain>
    </source>
</reference>
<proteinExistence type="predicted"/>
<accession>A0A841JX54</accession>
<evidence type="ECO:0000313" key="1">
    <source>
        <dbReference type="EMBL" id="MBB6145017.1"/>
    </source>
</evidence>
<keyword evidence="2" id="KW-1185">Reference proteome</keyword>
<dbReference type="InterPro" id="IPR037257">
    <property type="entry name" value="T2SS_E_N_sf"/>
</dbReference>
<dbReference type="AlphaFoldDB" id="A0A841JX54"/>
<dbReference type="Proteomes" id="UP000538666">
    <property type="component" value="Unassembled WGS sequence"/>
</dbReference>
<dbReference type="EMBL" id="JACHEK010000005">
    <property type="protein sequence ID" value="MBB6145017.1"/>
    <property type="molecule type" value="Genomic_DNA"/>
</dbReference>
<name>A0A841JX54_9BACT</name>
<sequence length="302" mass="33560">MRLSLGSFLPSMSRGWKNMRAVCGLPTCHNKMLMRSVPQSRIGITIGDSWYCGVDCFIVSARTRISALSRRRVMEMPRDPRLSIGLIMLSKNYLTDDQLRFAIVESERNGEKLEGTLIRLGIANEKQIAAARAAQWGYPFCGSDRVTEPIEAEIPTTLMQTYAAVPLHYAAAAKRLVLGFVYRVDHSFLQSLEQITGCRAEPCFITPSQFGEQMDHLAVTSGCEEAVVEDPGTPTQMARTLGGYASEIAAREASFAYCRNYIWARLAGKSRRIDLLFQLKNAADVRYVKNSVILDECVGSLG</sequence>
<evidence type="ECO:0008006" key="3">
    <source>
        <dbReference type="Google" id="ProtNLM"/>
    </source>
</evidence>
<evidence type="ECO:0000313" key="2">
    <source>
        <dbReference type="Proteomes" id="UP000538666"/>
    </source>
</evidence>
<comment type="caution">
    <text evidence="1">The sequence shown here is derived from an EMBL/GenBank/DDBJ whole genome shotgun (WGS) entry which is preliminary data.</text>
</comment>
<dbReference type="RefSeq" id="WP_082125481.1">
    <property type="nucleotide sequence ID" value="NZ_JACHEK010000005.1"/>
</dbReference>